<feature type="binding site" evidence="7">
    <location>
        <position position="58"/>
    </location>
    <ligand>
        <name>Zn(2+)</name>
        <dbReference type="ChEBI" id="CHEBI:29105"/>
        <label>2</label>
    </ligand>
</feature>
<feature type="binding site" evidence="7">
    <location>
        <position position="55"/>
    </location>
    <ligand>
        <name>Zn(2+)</name>
        <dbReference type="ChEBI" id="CHEBI:29105"/>
        <label>1</label>
    </ligand>
</feature>
<dbReference type="RefSeq" id="WP_369455287.1">
    <property type="nucleotide sequence ID" value="NZ_JBGCUO010000001.1"/>
</dbReference>
<keyword evidence="6 7" id="KW-0862">Zinc</keyword>
<evidence type="ECO:0000256" key="3">
    <source>
        <dbReference type="ARBA" id="ARBA00006759"/>
    </source>
</evidence>
<dbReference type="SUPFAM" id="SSF56281">
    <property type="entry name" value="Metallo-hydrolase/oxidoreductase"/>
    <property type="match status" value="1"/>
</dbReference>
<dbReference type="EMBL" id="JBGCUO010000001">
    <property type="protein sequence ID" value="MEY1662044.1"/>
    <property type="molecule type" value="Genomic_DNA"/>
</dbReference>
<comment type="cofactor">
    <cofactor evidence="7">
        <name>Zn(2+)</name>
        <dbReference type="ChEBI" id="CHEBI:29105"/>
    </cofactor>
    <text evidence="7">Binds 2 Zn(2+) ions per subunit.</text>
</comment>
<feature type="binding site" evidence="7">
    <location>
        <position position="53"/>
    </location>
    <ligand>
        <name>Zn(2+)</name>
        <dbReference type="ChEBI" id="CHEBI:29105"/>
        <label>1</label>
    </ligand>
</feature>
<feature type="binding site" evidence="7">
    <location>
        <position position="132"/>
    </location>
    <ligand>
        <name>Zn(2+)</name>
        <dbReference type="ChEBI" id="CHEBI:29105"/>
        <label>1</label>
    </ligand>
</feature>
<evidence type="ECO:0000256" key="4">
    <source>
        <dbReference type="ARBA" id="ARBA00022723"/>
    </source>
</evidence>
<dbReference type="SMART" id="SM00849">
    <property type="entry name" value="Lactamase_B"/>
    <property type="match status" value="1"/>
</dbReference>
<evidence type="ECO:0000256" key="6">
    <source>
        <dbReference type="ARBA" id="ARBA00022833"/>
    </source>
</evidence>
<evidence type="ECO:0000256" key="5">
    <source>
        <dbReference type="ARBA" id="ARBA00022801"/>
    </source>
</evidence>
<dbReference type="PANTHER" id="PTHR43705">
    <property type="entry name" value="HYDROXYACYLGLUTATHIONE HYDROLASE"/>
    <property type="match status" value="1"/>
</dbReference>
<organism evidence="9 10">
    <name type="scientific">Isoalcanivorax beigongshangi</name>
    <dbReference type="NCBI Taxonomy" id="3238810"/>
    <lineage>
        <taxon>Bacteria</taxon>
        <taxon>Pseudomonadati</taxon>
        <taxon>Pseudomonadota</taxon>
        <taxon>Gammaproteobacteria</taxon>
        <taxon>Oceanospirillales</taxon>
        <taxon>Alcanivoracaceae</taxon>
        <taxon>Isoalcanivorax</taxon>
    </lineage>
</organism>
<comment type="catalytic activity">
    <reaction evidence="1 7">
        <text>an S-(2-hydroxyacyl)glutathione + H2O = a 2-hydroxy carboxylate + glutathione + H(+)</text>
        <dbReference type="Rhea" id="RHEA:21864"/>
        <dbReference type="ChEBI" id="CHEBI:15377"/>
        <dbReference type="ChEBI" id="CHEBI:15378"/>
        <dbReference type="ChEBI" id="CHEBI:57925"/>
        <dbReference type="ChEBI" id="CHEBI:58896"/>
        <dbReference type="ChEBI" id="CHEBI:71261"/>
        <dbReference type="EC" id="3.1.2.6"/>
    </reaction>
</comment>
<comment type="similarity">
    <text evidence="3 7">Belongs to the metallo-beta-lactamase superfamily. Glyoxalase II family.</text>
</comment>
<reference evidence="9 10" key="1">
    <citation type="submission" date="2024-07" db="EMBL/GenBank/DDBJ databases">
        <authorList>
            <person name="Ren Q."/>
        </authorList>
    </citation>
    <scope>NUCLEOTIDE SEQUENCE [LARGE SCALE GENOMIC DNA]</scope>
    <source>
        <strain evidence="9 10">REN37</strain>
    </source>
</reference>
<protein>
    <recommendedName>
        <fullName evidence="7">Hydroxyacylglutathione hydrolase</fullName>
        <ecNumber evidence="7">3.1.2.6</ecNumber>
    </recommendedName>
    <alternativeName>
        <fullName evidence="7">Glyoxalase II</fullName>
        <shortName evidence="7">Glx II</shortName>
    </alternativeName>
</protein>
<dbReference type="PIRSF" id="PIRSF005457">
    <property type="entry name" value="Glx"/>
    <property type="match status" value="1"/>
</dbReference>
<comment type="function">
    <text evidence="7">Thiolesterase that catalyzes the hydrolysis of S-D-lactoyl-glutathione to form glutathione and D-lactic acid.</text>
</comment>
<evidence type="ECO:0000256" key="2">
    <source>
        <dbReference type="ARBA" id="ARBA00004963"/>
    </source>
</evidence>
<dbReference type="InterPro" id="IPR001279">
    <property type="entry name" value="Metallo-B-lactamas"/>
</dbReference>
<dbReference type="InterPro" id="IPR050110">
    <property type="entry name" value="Glyoxalase_II_hydrolase"/>
</dbReference>
<comment type="subunit">
    <text evidence="7">Monomer.</text>
</comment>
<dbReference type="EC" id="3.1.2.6" evidence="7"/>
<dbReference type="NCBIfam" id="TIGR03413">
    <property type="entry name" value="GSH_gloB"/>
    <property type="match status" value="1"/>
</dbReference>
<evidence type="ECO:0000313" key="10">
    <source>
        <dbReference type="Proteomes" id="UP001562065"/>
    </source>
</evidence>
<gene>
    <name evidence="7 9" type="primary">gloB</name>
    <name evidence="9" type="ORF">AB5I84_07765</name>
</gene>
<feature type="binding site" evidence="7">
    <location>
        <position position="57"/>
    </location>
    <ligand>
        <name>Zn(2+)</name>
        <dbReference type="ChEBI" id="CHEBI:29105"/>
        <label>2</label>
    </ligand>
</feature>
<dbReference type="CDD" id="cd07723">
    <property type="entry name" value="hydroxyacylglutathione_hydrolase_MBL-fold"/>
    <property type="match status" value="1"/>
</dbReference>
<evidence type="ECO:0000256" key="1">
    <source>
        <dbReference type="ARBA" id="ARBA00001623"/>
    </source>
</evidence>
<keyword evidence="10" id="KW-1185">Reference proteome</keyword>
<dbReference type="Pfam" id="PF16123">
    <property type="entry name" value="HAGH_C"/>
    <property type="match status" value="1"/>
</dbReference>
<dbReference type="Proteomes" id="UP001562065">
    <property type="component" value="Unassembled WGS sequence"/>
</dbReference>
<accession>A0ABV4AH59</accession>
<feature type="domain" description="Metallo-beta-lactamase" evidence="8">
    <location>
        <begin position="11"/>
        <end position="170"/>
    </location>
</feature>
<feature type="binding site" evidence="7">
    <location>
        <position position="170"/>
    </location>
    <ligand>
        <name>Zn(2+)</name>
        <dbReference type="ChEBI" id="CHEBI:29105"/>
        <label>2</label>
    </ligand>
</feature>
<dbReference type="PANTHER" id="PTHR43705:SF1">
    <property type="entry name" value="HYDROXYACYLGLUTATHIONE HYDROLASE GLOB"/>
    <property type="match status" value="1"/>
</dbReference>
<keyword evidence="4 7" id="KW-0479">Metal-binding</keyword>
<evidence type="ECO:0000313" key="9">
    <source>
        <dbReference type="EMBL" id="MEY1662044.1"/>
    </source>
</evidence>
<dbReference type="InterPro" id="IPR035680">
    <property type="entry name" value="Clx_II_MBL"/>
</dbReference>
<feature type="binding site" evidence="7">
    <location>
        <position position="111"/>
    </location>
    <ligand>
        <name>Zn(2+)</name>
        <dbReference type="ChEBI" id="CHEBI:29105"/>
        <label>1</label>
    </ligand>
</feature>
<dbReference type="InterPro" id="IPR036866">
    <property type="entry name" value="RibonucZ/Hydroxyglut_hydro"/>
</dbReference>
<name>A0ABV4AH59_9GAMM</name>
<dbReference type="Pfam" id="PF00753">
    <property type="entry name" value="Lactamase_B"/>
    <property type="match status" value="1"/>
</dbReference>
<evidence type="ECO:0000256" key="7">
    <source>
        <dbReference type="HAMAP-Rule" id="MF_01374"/>
    </source>
</evidence>
<dbReference type="GO" id="GO:0004416">
    <property type="term" value="F:hydroxyacylglutathione hydrolase activity"/>
    <property type="evidence" value="ECO:0007669"/>
    <property type="project" value="UniProtKB-EC"/>
</dbReference>
<dbReference type="HAMAP" id="MF_01374">
    <property type="entry name" value="Glyoxalase_2"/>
    <property type="match status" value="1"/>
</dbReference>
<dbReference type="InterPro" id="IPR032282">
    <property type="entry name" value="HAGH_C"/>
</dbReference>
<feature type="binding site" evidence="7">
    <location>
        <position position="132"/>
    </location>
    <ligand>
        <name>Zn(2+)</name>
        <dbReference type="ChEBI" id="CHEBI:29105"/>
        <label>2</label>
    </ligand>
</feature>
<sequence>MQLHPIPAFDDNYIWAYSDAAGHTVIVDPGQAQPVLDWLAREQRTLSAVLITHHHGDHVGGLAALLAAHPVPVYGPAHPAIPWVSTVVVDGDHIPLAAPAVTFSVLAVPGHTLTHLAFFTADGGQPVLFPGDTLFASGCGRLFEGTPAQMLASLDRLATLPADTRVCCAHEYSLSNVRFARAVLPTDSALAARQQQMEAQRAAQQPTLPVTLADELLCNPFLRADDPRVQQAVASESGQPVADRTATFAALRAWKDRF</sequence>
<keyword evidence="5 7" id="KW-0378">Hydrolase</keyword>
<comment type="caution">
    <text evidence="9">The sequence shown here is derived from an EMBL/GenBank/DDBJ whole genome shotgun (WGS) entry which is preliminary data.</text>
</comment>
<dbReference type="Gene3D" id="3.60.15.10">
    <property type="entry name" value="Ribonuclease Z/Hydroxyacylglutathione hydrolase-like"/>
    <property type="match status" value="1"/>
</dbReference>
<evidence type="ECO:0000259" key="8">
    <source>
        <dbReference type="SMART" id="SM00849"/>
    </source>
</evidence>
<comment type="pathway">
    <text evidence="2 7">Secondary metabolite metabolism; methylglyoxal degradation; (R)-lactate from methylglyoxal: step 2/2.</text>
</comment>
<dbReference type="InterPro" id="IPR017782">
    <property type="entry name" value="Hydroxyacylglutathione_Hdrlase"/>
</dbReference>
<proteinExistence type="inferred from homology"/>